<evidence type="ECO:0000313" key="2">
    <source>
        <dbReference type="Proteomes" id="UP001597116"/>
    </source>
</evidence>
<dbReference type="Pfam" id="PF06821">
    <property type="entry name" value="Ser_hydrolase"/>
    <property type="match status" value="1"/>
</dbReference>
<sequence length="199" mass="22336">MKKQVLFIHCAGPQGPHTGSDNLVSDLRQRLGAQYRVRYPQMPNPDAPHYTPWKKRLEAELAATDGTVVLVGHSLGGSVILKYLAEENPANPIAGVCVVAAPYWGKKGWKSRDFTLPKNLSTLSLIPQIIFFHSHDDEVVPFFHAIRYAELLPDVRVCALEHLGHLFTEGCAELAHEIRRLSEKPRRRKRFKTPLSQGA</sequence>
<dbReference type="Gene3D" id="3.40.50.1820">
    <property type="entry name" value="alpha/beta hydrolase"/>
    <property type="match status" value="1"/>
</dbReference>
<proteinExistence type="predicted"/>
<dbReference type="PANTHER" id="PTHR15394:SF3">
    <property type="entry name" value="SERINE HYDROLASE RBBP9"/>
    <property type="match status" value="1"/>
</dbReference>
<evidence type="ECO:0000313" key="1">
    <source>
        <dbReference type="EMBL" id="MFD1143186.1"/>
    </source>
</evidence>
<comment type="caution">
    <text evidence="1">The sequence shown here is derived from an EMBL/GenBank/DDBJ whole genome shotgun (WGS) entry which is preliminary data.</text>
</comment>
<dbReference type="InterPro" id="IPR010662">
    <property type="entry name" value="RBBP9/YdeN"/>
</dbReference>
<dbReference type="RefSeq" id="WP_265991090.1">
    <property type="nucleotide sequence ID" value="NZ_CP110973.1"/>
</dbReference>
<dbReference type="PANTHER" id="PTHR15394">
    <property type="entry name" value="SERINE HYDROLASE RBBP9"/>
    <property type="match status" value="1"/>
</dbReference>
<organism evidence="1 2">
    <name type="scientific">Larkinella insperata</name>
    <dbReference type="NCBI Taxonomy" id="332158"/>
    <lineage>
        <taxon>Bacteria</taxon>
        <taxon>Pseudomonadati</taxon>
        <taxon>Bacteroidota</taxon>
        <taxon>Cytophagia</taxon>
        <taxon>Cytophagales</taxon>
        <taxon>Spirosomataceae</taxon>
        <taxon>Larkinella</taxon>
    </lineage>
</organism>
<dbReference type="SUPFAM" id="SSF53474">
    <property type="entry name" value="alpha/beta-Hydrolases"/>
    <property type="match status" value="1"/>
</dbReference>
<name>A0ABW3QBX0_9BACT</name>
<accession>A0ABW3QBX0</accession>
<reference evidence="2" key="1">
    <citation type="journal article" date="2019" name="Int. J. Syst. Evol. Microbiol.">
        <title>The Global Catalogue of Microorganisms (GCM) 10K type strain sequencing project: providing services to taxonomists for standard genome sequencing and annotation.</title>
        <authorList>
            <consortium name="The Broad Institute Genomics Platform"/>
            <consortium name="The Broad Institute Genome Sequencing Center for Infectious Disease"/>
            <person name="Wu L."/>
            <person name="Ma J."/>
        </authorList>
    </citation>
    <scope>NUCLEOTIDE SEQUENCE [LARGE SCALE GENOMIC DNA]</scope>
    <source>
        <strain evidence="2">CCUG 55608</strain>
    </source>
</reference>
<dbReference type="InterPro" id="IPR029058">
    <property type="entry name" value="AB_hydrolase_fold"/>
</dbReference>
<dbReference type="Proteomes" id="UP001597116">
    <property type="component" value="Unassembled WGS sequence"/>
</dbReference>
<protein>
    <submittedName>
        <fullName evidence="1">RBBP9/YdeN family alpha/beta hydrolase</fullName>
    </submittedName>
</protein>
<keyword evidence="1" id="KW-0378">Hydrolase</keyword>
<dbReference type="GO" id="GO:0016787">
    <property type="term" value="F:hydrolase activity"/>
    <property type="evidence" value="ECO:0007669"/>
    <property type="project" value="UniProtKB-KW"/>
</dbReference>
<dbReference type="EMBL" id="JBHTLP010000011">
    <property type="protein sequence ID" value="MFD1143186.1"/>
    <property type="molecule type" value="Genomic_DNA"/>
</dbReference>
<keyword evidence="2" id="KW-1185">Reference proteome</keyword>
<gene>
    <name evidence="1" type="ORF">ACFQ4C_18815</name>
</gene>